<evidence type="ECO:0000256" key="9">
    <source>
        <dbReference type="HAMAP-Rule" id="MF_01023"/>
    </source>
</evidence>
<feature type="domain" description="Aminotransferase class I/classII large" evidence="10">
    <location>
        <begin position="38"/>
        <end position="363"/>
    </location>
</feature>
<keyword evidence="6 9" id="KW-0808">Transferase</keyword>
<dbReference type="HAMAP" id="MF_01023">
    <property type="entry name" value="HisC_aminotrans_2"/>
    <property type="match status" value="1"/>
</dbReference>
<evidence type="ECO:0000313" key="12">
    <source>
        <dbReference type="Proteomes" id="UP000028073"/>
    </source>
</evidence>
<keyword evidence="12" id="KW-1185">Reference proteome</keyword>
<evidence type="ECO:0000256" key="8">
    <source>
        <dbReference type="ARBA" id="ARBA00047481"/>
    </source>
</evidence>
<evidence type="ECO:0000256" key="3">
    <source>
        <dbReference type="ARBA" id="ARBA00007970"/>
    </source>
</evidence>
<dbReference type="InterPro" id="IPR015421">
    <property type="entry name" value="PyrdxlP-dep_Trfase_major"/>
</dbReference>
<evidence type="ECO:0000313" key="11">
    <source>
        <dbReference type="EMBL" id="KEQ17759.1"/>
    </source>
</evidence>
<dbReference type="InterPro" id="IPR050106">
    <property type="entry name" value="HistidinolP_aminotransfase"/>
</dbReference>
<comment type="similarity">
    <text evidence="3 9">Belongs to the class-II pyridoxal-phosphate-dependent aminotransferase family. Histidinol-phosphate aminotransferase subfamily.</text>
</comment>
<comment type="caution">
    <text evidence="11">The sequence shown here is derived from an EMBL/GenBank/DDBJ whole genome shotgun (WGS) entry which is preliminary data.</text>
</comment>
<evidence type="ECO:0000256" key="1">
    <source>
        <dbReference type="ARBA" id="ARBA00001933"/>
    </source>
</evidence>
<accession>A0A081NH36</accession>
<proteinExistence type="inferred from homology"/>
<evidence type="ECO:0000256" key="6">
    <source>
        <dbReference type="ARBA" id="ARBA00022679"/>
    </source>
</evidence>
<dbReference type="GO" id="GO:0030170">
    <property type="term" value="F:pyridoxal phosphate binding"/>
    <property type="evidence" value="ECO:0007669"/>
    <property type="project" value="InterPro"/>
</dbReference>
<comment type="pathway">
    <text evidence="2 9">Amino-acid biosynthesis; L-histidine biosynthesis; L-histidine from 5-phospho-alpha-D-ribose 1-diphosphate: step 7/9.</text>
</comment>
<dbReference type="InterPro" id="IPR015424">
    <property type="entry name" value="PyrdxlP-dep_Trfase"/>
</dbReference>
<dbReference type="STRING" id="1137799.GZ78_08745"/>
<keyword evidence="9" id="KW-0368">Histidine biosynthesis</keyword>
<dbReference type="InterPro" id="IPR015422">
    <property type="entry name" value="PyrdxlP-dep_Trfase_small"/>
</dbReference>
<dbReference type="eggNOG" id="COG0079">
    <property type="taxonomic scope" value="Bacteria"/>
</dbReference>
<keyword evidence="7 9" id="KW-0663">Pyridoxal phosphate</keyword>
<dbReference type="Gene3D" id="3.40.640.10">
    <property type="entry name" value="Type I PLP-dependent aspartate aminotransferase-like (Major domain)"/>
    <property type="match status" value="1"/>
</dbReference>
<comment type="subunit">
    <text evidence="4 9">Homodimer.</text>
</comment>
<evidence type="ECO:0000256" key="5">
    <source>
        <dbReference type="ARBA" id="ARBA00022576"/>
    </source>
</evidence>
<comment type="cofactor">
    <cofactor evidence="1 9">
        <name>pyridoxal 5'-phosphate</name>
        <dbReference type="ChEBI" id="CHEBI:597326"/>
    </cofactor>
</comment>
<dbReference type="AlphaFoldDB" id="A0A081NH36"/>
<comment type="catalytic activity">
    <reaction evidence="8 9">
        <text>L-histidinol phosphate + 2-oxoglutarate = 3-(imidazol-4-yl)-2-oxopropyl phosphate + L-glutamate</text>
        <dbReference type="Rhea" id="RHEA:23744"/>
        <dbReference type="ChEBI" id="CHEBI:16810"/>
        <dbReference type="ChEBI" id="CHEBI:29985"/>
        <dbReference type="ChEBI" id="CHEBI:57766"/>
        <dbReference type="ChEBI" id="CHEBI:57980"/>
        <dbReference type="EC" id="2.6.1.9"/>
    </reaction>
</comment>
<dbReference type="Gene3D" id="3.90.1150.10">
    <property type="entry name" value="Aspartate Aminotransferase, domain 1"/>
    <property type="match status" value="1"/>
</dbReference>
<evidence type="ECO:0000256" key="2">
    <source>
        <dbReference type="ARBA" id="ARBA00005011"/>
    </source>
</evidence>
<evidence type="ECO:0000256" key="4">
    <source>
        <dbReference type="ARBA" id="ARBA00011738"/>
    </source>
</evidence>
<keyword evidence="5 9" id="KW-0032">Aminotransferase</keyword>
<organism evidence="11 12">
    <name type="scientific">Endozoicomonas numazuensis</name>
    <dbReference type="NCBI Taxonomy" id="1137799"/>
    <lineage>
        <taxon>Bacteria</taxon>
        <taxon>Pseudomonadati</taxon>
        <taxon>Pseudomonadota</taxon>
        <taxon>Gammaproteobacteria</taxon>
        <taxon>Oceanospirillales</taxon>
        <taxon>Endozoicomonadaceae</taxon>
        <taxon>Endozoicomonas</taxon>
    </lineage>
</organism>
<dbReference type="EC" id="2.6.1.9" evidence="9"/>
<dbReference type="SUPFAM" id="SSF53383">
    <property type="entry name" value="PLP-dependent transferases"/>
    <property type="match status" value="1"/>
</dbReference>
<evidence type="ECO:0000256" key="7">
    <source>
        <dbReference type="ARBA" id="ARBA00022898"/>
    </source>
</evidence>
<dbReference type="PANTHER" id="PTHR43643:SF3">
    <property type="entry name" value="HISTIDINOL-PHOSPHATE AMINOTRANSFERASE"/>
    <property type="match status" value="1"/>
</dbReference>
<dbReference type="InterPro" id="IPR004839">
    <property type="entry name" value="Aminotransferase_I/II_large"/>
</dbReference>
<evidence type="ECO:0000259" key="10">
    <source>
        <dbReference type="Pfam" id="PF00155"/>
    </source>
</evidence>
<gene>
    <name evidence="9" type="primary">hisC</name>
    <name evidence="11" type="ORF">GZ78_08745</name>
</gene>
<reference evidence="11 12" key="1">
    <citation type="submission" date="2014-06" db="EMBL/GenBank/DDBJ databases">
        <title>Whole Genome Sequences of Three Symbiotic Endozoicomonas Bacteria.</title>
        <authorList>
            <person name="Neave M.J."/>
            <person name="Apprill A."/>
            <person name="Voolstra C.R."/>
        </authorList>
    </citation>
    <scope>NUCLEOTIDE SEQUENCE [LARGE SCALE GENOMIC DNA]</scope>
    <source>
        <strain evidence="11 12">DSM 25634</strain>
    </source>
</reference>
<sequence>MGCDFVKLAVPGVRALNPYLPGKPVEELAREQGLDASTIVKLASNENPLGAAPSSCEAVAGMMGELARYPDSSLYNLRDSLSRKLAVEPDQITFGNGSNDVLVLLAQCYLKEGCSAVFSEYAFVVYPIAVQAAGAESIVVPSKHWGHDLEAMAQAIRSDTRMVFLANPNNPTGTSFSEAELRIFLEKVPEEVIVVLDEAYFEYAVDSGHPDGILLLKEYPNLVLTRTFSKAYGLAGGRVGYSVSSVEISSVLNRLRQPFNVNNLVEAAAVAVLEDEDYLNRSRQVNQDGMAQIEAGFKSMNIDYIPSTGNFITFNAGMNGVDCYQRLLKLGVIVRPVANYGMPDHLRVSIGLEEENQRFLDALSTVKHS</sequence>
<dbReference type="RefSeq" id="WP_034834630.1">
    <property type="nucleotide sequence ID" value="NZ_JOKH01000002.1"/>
</dbReference>
<dbReference type="GO" id="GO:0000105">
    <property type="term" value="P:L-histidine biosynthetic process"/>
    <property type="evidence" value="ECO:0007669"/>
    <property type="project" value="UniProtKB-UniRule"/>
</dbReference>
<dbReference type="InterPro" id="IPR001917">
    <property type="entry name" value="Aminotrans_II_pyridoxalP_BS"/>
</dbReference>
<dbReference type="GO" id="GO:0004400">
    <property type="term" value="F:histidinol-phosphate transaminase activity"/>
    <property type="evidence" value="ECO:0007669"/>
    <property type="project" value="UniProtKB-UniRule"/>
</dbReference>
<keyword evidence="9" id="KW-0028">Amino-acid biosynthesis</keyword>
<protein>
    <recommendedName>
        <fullName evidence="9">Histidinol-phosphate aminotransferase</fullName>
        <ecNumber evidence="9">2.6.1.9</ecNumber>
    </recommendedName>
    <alternativeName>
        <fullName evidence="9">Imidazole acetol-phosphate transaminase</fullName>
    </alternativeName>
</protein>
<dbReference type="UniPathway" id="UPA00031">
    <property type="reaction ID" value="UER00012"/>
</dbReference>
<dbReference type="CDD" id="cd00609">
    <property type="entry name" value="AAT_like"/>
    <property type="match status" value="1"/>
</dbReference>
<dbReference type="Pfam" id="PF00155">
    <property type="entry name" value="Aminotran_1_2"/>
    <property type="match status" value="1"/>
</dbReference>
<name>A0A081NH36_9GAMM</name>
<dbReference type="InterPro" id="IPR005861">
    <property type="entry name" value="HisP_aminotrans"/>
</dbReference>
<dbReference type="PANTHER" id="PTHR43643">
    <property type="entry name" value="HISTIDINOL-PHOSPHATE AMINOTRANSFERASE 2"/>
    <property type="match status" value="1"/>
</dbReference>
<dbReference type="NCBIfam" id="TIGR01141">
    <property type="entry name" value="hisC"/>
    <property type="match status" value="1"/>
</dbReference>
<dbReference type="EMBL" id="JOKH01000002">
    <property type="protein sequence ID" value="KEQ17759.1"/>
    <property type="molecule type" value="Genomic_DNA"/>
</dbReference>
<dbReference type="PROSITE" id="PS00599">
    <property type="entry name" value="AA_TRANSFER_CLASS_2"/>
    <property type="match status" value="1"/>
</dbReference>
<dbReference type="Proteomes" id="UP000028073">
    <property type="component" value="Unassembled WGS sequence"/>
</dbReference>
<dbReference type="OrthoDB" id="9813612at2"/>
<feature type="modified residue" description="N6-(pyridoxal phosphate)lysine" evidence="9">
    <location>
        <position position="230"/>
    </location>
</feature>